<dbReference type="VEuPathDB" id="FungiDB:KRP22_468"/>
<dbReference type="EnsemblProtists" id="Phyra97106">
    <property type="protein sequence ID" value="Phyra97106"/>
    <property type="gene ID" value="Phyra97106"/>
</dbReference>
<reference evidence="2" key="2">
    <citation type="submission" date="2015-06" db="UniProtKB">
        <authorList>
            <consortium name="EnsemblProtists"/>
        </authorList>
    </citation>
    <scope>IDENTIFICATION</scope>
    <source>
        <strain evidence="2">Pr102</strain>
    </source>
</reference>
<evidence type="ECO:0000256" key="1">
    <source>
        <dbReference type="SAM" id="MobiDB-lite"/>
    </source>
</evidence>
<keyword evidence="3" id="KW-1185">Reference proteome</keyword>
<name>H3HEF3_PHYRM</name>
<sequence length="313" mass="34417">MDLYADLPLAKGAKASSALDADGKPKTALSSTNSVWASAPLMVPQAAKNKNSNRPTSMTISSTSMLPSALAAGRGKSPTLPAISLAFKPASVTRRTAAATQKKTEEEKVRPMGSGLGYVAATERKKEDVAAGANSAGGHFFQATYRDEYHPARPNSYEVYCKERLEKKKLDEVKRELSRRQREQEREGKLEREKLAKDLAEGRAPAMKLPAPAGRGRGMTMPAWMRKKMFVFNMVGPGEVDDELQDEVKGECAETYGPVTKCMIYEVAERVPPEEAVRIFVQFRNAGDATKGRKVQAVYYDEGKFERMNLTSQ</sequence>
<feature type="region of interest" description="Disordered" evidence="1">
    <location>
        <begin position="173"/>
        <end position="193"/>
    </location>
</feature>
<dbReference type="InParanoid" id="H3HEF3"/>
<dbReference type="AlphaFoldDB" id="H3HEF3"/>
<accession>H3HEF3</accession>
<evidence type="ECO:0008006" key="4">
    <source>
        <dbReference type="Google" id="ProtNLM"/>
    </source>
</evidence>
<dbReference type="OMA" id="ANYRDEY"/>
<dbReference type="GO" id="GO:0000398">
    <property type="term" value="P:mRNA splicing, via spliceosome"/>
    <property type="evidence" value="ECO:0000318"/>
    <property type="project" value="GO_Central"/>
</dbReference>
<dbReference type="InterPro" id="IPR012677">
    <property type="entry name" value="Nucleotide-bd_a/b_plait_sf"/>
</dbReference>
<dbReference type="PANTHER" id="PTHR13288:SF8">
    <property type="entry name" value="SPLICING FACTOR 45"/>
    <property type="match status" value="1"/>
</dbReference>
<dbReference type="InterPro" id="IPR040052">
    <property type="entry name" value="RBM17"/>
</dbReference>
<organism evidence="2 3">
    <name type="scientific">Phytophthora ramorum</name>
    <name type="common">Sudden oak death agent</name>
    <dbReference type="NCBI Taxonomy" id="164328"/>
    <lineage>
        <taxon>Eukaryota</taxon>
        <taxon>Sar</taxon>
        <taxon>Stramenopiles</taxon>
        <taxon>Oomycota</taxon>
        <taxon>Peronosporomycetes</taxon>
        <taxon>Peronosporales</taxon>
        <taxon>Peronosporaceae</taxon>
        <taxon>Phytophthora</taxon>
    </lineage>
</organism>
<dbReference type="EMBL" id="DS566164">
    <property type="status" value="NOT_ANNOTATED_CDS"/>
    <property type="molecule type" value="Genomic_DNA"/>
</dbReference>
<dbReference type="GO" id="GO:0045292">
    <property type="term" value="P:mRNA cis splicing, via spliceosome"/>
    <property type="evidence" value="ECO:0007669"/>
    <property type="project" value="InterPro"/>
</dbReference>
<dbReference type="STRING" id="164328.H3HEF3"/>
<evidence type="ECO:0000313" key="2">
    <source>
        <dbReference type="EnsemblProtists" id="Phyra97106"/>
    </source>
</evidence>
<dbReference type="eggNOG" id="KOG1996">
    <property type="taxonomic scope" value="Eukaryota"/>
</dbReference>
<protein>
    <recommendedName>
        <fullName evidence="4">RRM domain-containing protein</fullName>
    </recommendedName>
</protein>
<reference evidence="3" key="1">
    <citation type="journal article" date="2006" name="Science">
        <title>Phytophthora genome sequences uncover evolutionary origins and mechanisms of pathogenesis.</title>
        <authorList>
            <person name="Tyler B.M."/>
            <person name="Tripathy S."/>
            <person name="Zhang X."/>
            <person name="Dehal P."/>
            <person name="Jiang R.H."/>
            <person name="Aerts A."/>
            <person name="Arredondo F.D."/>
            <person name="Baxter L."/>
            <person name="Bensasson D."/>
            <person name="Beynon J.L."/>
            <person name="Chapman J."/>
            <person name="Damasceno C.M."/>
            <person name="Dorrance A.E."/>
            <person name="Dou D."/>
            <person name="Dickerman A.W."/>
            <person name="Dubchak I.L."/>
            <person name="Garbelotto M."/>
            <person name="Gijzen M."/>
            <person name="Gordon S.G."/>
            <person name="Govers F."/>
            <person name="Grunwald N.J."/>
            <person name="Huang W."/>
            <person name="Ivors K.L."/>
            <person name="Jones R.W."/>
            <person name="Kamoun S."/>
            <person name="Krampis K."/>
            <person name="Lamour K.H."/>
            <person name="Lee M.K."/>
            <person name="McDonald W.H."/>
            <person name="Medina M."/>
            <person name="Meijer H.J."/>
            <person name="Nordberg E.K."/>
            <person name="Maclean D.J."/>
            <person name="Ospina-Giraldo M.D."/>
            <person name="Morris P.F."/>
            <person name="Phuntumart V."/>
            <person name="Putnam N.H."/>
            <person name="Rash S."/>
            <person name="Rose J.K."/>
            <person name="Sakihama Y."/>
            <person name="Salamov A.A."/>
            <person name="Savidor A."/>
            <person name="Scheuring C.F."/>
            <person name="Smith B.M."/>
            <person name="Sobral B.W."/>
            <person name="Terry A."/>
            <person name="Torto-Alalibo T.A."/>
            <person name="Win J."/>
            <person name="Xu Z."/>
            <person name="Zhang H."/>
            <person name="Grigoriev I.V."/>
            <person name="Rokhsar D.S."/>
            <person name="Boore J.L."/>
        </authorList>
    </citation>
    <scope>NUCLEOTIDE SEQUENCE [LARGE SCALE GENOMIC DNA]</scope>
    <source>
        <strain evidence="3">Pr102</strain>
    </source>
</reference>
<proteinExistence type="predicted"/>
<dbReference type="Gene3D" id="3.30.70.330">
    <property type="match status" value="1"/>
</dbReference>
<dbReference type="HOGENOM" id="CLU_044664_0_0_1"/>
<dbReference type="Proteomes" id="UP000005238">
    <property type="component" value="Unassembled WGS sequence"/>
</dbReference>
<evidence type="ECO:0000313" key="3">
    <source>
        <dbReference type="Proteomes" id="UP000005238"/>
    </source>
</evidence>
<dbReference type="PANTHER" id="PTHR13288">
    <property type="entry name" value="SPLICING FACTOR 45 SPF45"/>
    <property type="match status" value="1"/>
</dbReference>
<dbReference type="VEuPathDB" id="FungiDB:KRP23_7542"/>